<evidence type="ECO:0000256" key="2">
    <source>
        <dbReference type="ARBA" id="ARBA00004496"/>
    </source>
</evidence>
<dbReference type="Proteomes" id="UP001147653">
    <property type="component" value="Unassembled WGS sequence"/>
</dbReference>
<evidence type="ECO:0000313" key="8">
    <source>
        <dbReference type="EMBL" id="MDA0185248.1"/>
    </source>
</evidence>
<comment type="subcellular location">
    <subcellularLocation>
        <location evidence="1">Cell projection</location>
        <location evidence="1">Cilium</location>
    </subcellularLocation>
    <subcellularLocation>
        <location evidence="2">Cytoplasm</location>
    </subcellularLocation>
</comment>
<evidence type="ECO:0000256" key="1">
    <source>
        <dbReference type="ARBA" id="ARBA00004138"/>
    </source>
</evidence>
<organism evidence="8 9">
    <name type="scientific">Solirubrobacter phytolaccae</name>
    <dbReference type="NCBI Taxonomy" id="1404360"/>
    <lineage>
        <taxon>Bacteria</taxon>
        <taxon>Bacillati</taxon>
        <taxon>Actinomycetota</taxon>
        <taxon>Thermoleophilia</taxon>
        <taxon>Solirubrobacterales</taxon>
        <taxon>Solirubrobacteraceae</taxon>
        <taxon>Solirubrobacter</taxon>
    </lineage>
</organism>
<proteinExistence type="predicted"/>
<name>A0A9X3NEX2_9ACTN</name>
<sequence>MRFNPGAVIRRATTIGALALGAVALTAGPASATASTSTSAVLIATPGSVPTGSTTQLTATIYAGNVVATAAGGTVTMKIAGAAIDGCTALPVVNGTATCTSPVFPTVDFKRIDVAYSGNSPYEPSNGYTWLSIYGPASIEASVAPNVVDQRAAITYKANVVGAQLTSTGDVSVLSPPQDLGTVAFFVDGVAVPACAAQPVSAQGLATCSTSAPAVKGAHKLKTSFSGVDGAGPASATAPFTVLAPEVTVAATDFGSLTVGATSSRTVTVTNTGDSALKFGTVAVTGPFTVVGGTCVDAKLAAGATCTLELAFTPAAAGAHTGALTLNHNAGDGVTTVALSGTAVAAAAPVPPVSTPPAKPATLDPAKKPTFTVSVPSGDGAKASQVPTLKLPLSCPALTECELNGKLTIEQSALVNGKAKSSAAATTTVAKFSKVQVQAGGLKTVKLELSAAFIKSAQKKGIRRIRATLTINTVLGSGEKLTTAQRITIVIPKAAKQKVAAKQQVKPKFTG</sequence>
<dbReference type="InterPro" id="IPR053879">
    <property type="entry name" value="HYDIN_VesB_CFA65-like_Ig"/>
</dbReference>
<dbReference type="GO" id="GO:0005975">
    <property type="term" value="P:carbohydrate metabolic process"/>
    <property type="evidence" value="ECO:0007669"/>
    <property type="project" value="UniProtKB-ARBA"/>
</dbReference>
<gene>
    <name evidence="8" type="ORF">OJ997_33395</name>
</gene>
<evidence type="ECO:0000256" key="4">
    <source>
        <dbReference type="ARBA" id="ARBA00023069"/>
    </source>
</evidence>
<evidence type="ECO:0000259" key="7">
    <source>
        <dbReference type="Pfam" id="PF22544"/>
    </source>
</evidence>
<evidence type="ECO:0000256" key="3">
    <source>
        <dbReference type="ARBA" id="ARBA00022490"/>
    </source>
</evidence>
<dbReference type="InterPro" id="IPR013783">
    <property type="entry name" value="Ig-like_fold"/>
</dbReference>
<comment type="caution">
    <text evidence="8">The sequence shown here is derived from an EMBL/GenBank/DDBJ whole genome shotgun (WGS) entry which is preliminary data.</text>
</comment>
<keyword evidence="6" id="KW-0732">Signal</keyword>
<evidence type="ECO:0000256" key="6">
    <source>
        <dbReference type="SAM" id="SignalP"/>
    </source>
</evidence>
<protein>
    <submittedName>
        <fullName evidence="8">Choice-of-anchor D domain-containing protein</fullName>
    </submittedName>
</protein>
<keyword evidence="9" id="KW-1185">Reference proteome</keyword>
<keyword evidence="5" id="KW-0966">Cell projection</keyword>
<evidence type="ECO:0000313" key="9">
    <source>
        <dbReference type="Proteomes" id="UP001147653"/>
    </source>
</evidence>
<feature type="signal peptide" evidence="6">
    <location>
        <begin position="1"/>
        <end position="32"/>
    </location>
</feature>
<dbReference type="GO" id="GO:0005737">
    <property type="term" value="C:cytoplasm"/>
    <property type="evidence" value="ECO:0007669"/>
    <property type="project" value="UniProtKB-SubCell"/>
</dbReference>
<dbReference type="Pfam" id="PF22544">
    <property type="entry name" value="HYDIN_VesB_CFA65-like_Ig"/>
    <property type="match status" value="1"/>
</dbReference>
<dbReference type="RefSeq" id="WP_270029742.1">
    <property type="nucleotide sequence ID" value="NZ_JAPDDP010000104.1"/>
</dbReference>
<keyword evidence="4" id="KW-0969">Cilium</keyword>
<dbReference type="NCBIfam" id="NF012200">
    <property type="entry name" value="choice_anch_D"/>
    <property type="match status" value="1"/>
</dbReference>
<dbReference type="AlphaFoldDB" id="A0A9X3NEX2"/>
<feature type="chain" id="PRO_5040917537" evidence="6">
    <location>
        <begin position="33"/>
        <end position="511"/>
    </location>
</feature>
<reference evidence="8" key="1">
    <citation type="submission" date="2022-10" db="EMBL/GenBank/DDBJ databases">
        <title>The WGS of Solirubrobacter phytolaccae KCTC 29190.</title>
        <authorList>
            <person name="Jiang Z."/>
        </authorList>
    </citation>
    <scope>NUCLEOTIDE SEQUENCE</scope>
    <source>
        <strain evidence="8">KCTC 29190</strain>
    </source>
</reference>
<dbReference type="Gene3D" id="2.60.40.10">
    <property type="entry name" value="Immunoglobulins"/>
    <property type="match status" value="3"/>
</dbReference>
<keyword evidence="3" id="KW-0963">Cytoplasm</keyword>
<dbReference type="EMBL" id="JAPDDP010000104">
    <property type="protein sequence ID" value="MDA0185248.1"/>
    <property type="molecule type" value="Genomic_DNA"/>
</dbReference>
<evidence type="ECO:0000256" key="5">
    <source>
        <dbReference type="ARBA" id="ARBA00023273"/>
    </source>
</evidence>
<accession>A0A9X3NEX2</accession>
<feature type="domain" description="HYDIN/VesB/CFA65-like Ig-like" evidence="7">
    <location>
        <begin position="250"/>
        <end position="335"/>
    </location>
</feature>